<dbReference type="OrthoDB" id="10013501at2759"/>
<evidence type="ECO:0000256" key="1">
    <source>
        <dbReference type="SAM" id="MobiDB-lite"/>
    </source>
</evidence>
<keyword evidence="3" id="KW-1185">Reference proteome</keyword>
<dbReference type="AlphaFoldDB" id="A0A815IM90"/>
<proteinExistence type="predicted"/>
<protein>
    <submittedName>
        <fullName evidence="2">Uncharacterized protein</fullName>
    </submittedName>
</protein>
<name>A0A815IM90_9BILA</name>
<dbReference type="Proteomes" id="UP000663832">
    <property type="component" value="Unassembled WGS sequence"/>
</dbReference>
<comment type="caution">
    <text evidence="2">The sequence shown here is derived from an EMBL/GenBank/DDBJ whole genome shotgun (WGS) entry which is preliminary data.</text>
</comment>
<feature type="region of interest" description="Disordered" evidence="1">
    <location>
        <begin position="114"/>
        <end position="136"/>
    </location>
</feature>
<evidence type="ECO:0000313" key="2">
    <source>
        <dbReference type="EMBL" id="CAF1367868.1"/>
    </source>
</evidence>
<reference evidence="2" key="1">
    <citation type="submission" date="2021-02" db="EMBL/GenBank/DDBJ databases">
        <authorList>
            <person name="Nowell W R."/>
        </authorList>
    </citation>
    <scope>NUCLEOTIDE SEQUENCE</scope>
</reference>
<organism evidence="2 3">
    <name type="scientific">Adineta steineri</name>
    <dbReference type="NCBI Taxonomy" id="433720"/>
    <lineage>
        <taxon>Eukaryota</taxon>
        <taxon>Metazoa</taxon>
        <taxon>Spiralia</taxon>
        <taxon>Gnathifera</taxon>
        <taxon>Rotifera</taxon>
        <taxon>Eurotatoria</taxon>
        <taxon>Bdelloidea</taxon>
        <taxon>Adinetida</taxon>
        <taxon>Adinetidae</taxon>
        <taxon>Adineta</taxon>
    </lineage>
</organism>
<accession>A0A815IM90</accession>
<gene>
    <name evidence="2" type="ORF">QVE165_LOCUS34928</name>
</gene>
<sequence length="136" mass="16093">MFLEFYNRIDLFFISSYNNSLPPPSYSILNDKSSVNTATKQDSTSARHNRSTIINNAHVRRLNPNIEHYHQQPKIILISPITIHWKPFQTNKKFVFYKIPQIQESNKSIRKQNMQLKHSQNSSFQRYRSQSLPNLT</sequence>
<dbReference type="EMBL" id="CAJNOM010000334">
    <property type="protein sequence ID" value="CAF1367868.1"/>
    <property type="molecule type" value="Genomic_DNA"/>
</dbReference>
<evidence type="ECO:0000313" key="3">
    <source>
        <dbReference type="Proteomes" id="UP000663832"/>
    </source>
</evidence>